<protein>
    <submittedName>
        <fullName evidence="2">DUF411 domain-containing protein</fullName>
    </submittedName>
</protein>
<name>A0ABV3TX44_9GAMM</name>
<dbReference type="EMBL" id="JBFRYB010000001">
    <property type="protein sequence ID" value="MEX1666196.1"/>
    <property type="molecule type" value="Genomic_DNA"/>
</dbReference>
<feature type="chain" id="PRO_5045296223" evidence="1">
    <location>
        <begin position="27"/>
        <end position="177"/>
    </location>
</feature>
<keyword evidence="3" id="KW-1185">Reference proteome</keyword>
<proteinExistence type="predicted"/>
<evidence type="ECO:0000256" key="1">
    <source>
        <dbReference type="SAM" id="SignalP"/>
    </source>
</evidence>
<organism evidence="2 3">
    <name type="scientific">Zhongshania arctica</name>
    <dbReference type="NCBI Taxonomy" id="3238302"/>
    <lineage>
        <taxon>Bacteria</taxon>
        <taxon>Pseudomonadati</taxon>
        <taxon>Pseudomonadota</taxon>
        <taxon>Gammaproteobacteria</taxon>
        <taxon>Cellvibrionales</taxon>
        <taxon>Spongiibacteraceae</taxon>
        <taxon>Zhongshania</taxon>
    </lineage>
</organism>
<dbReference type="Proteomes" id="UP001557484">
    <property type="component" value="Unassembled WGS sequence"/>
</dbReference>
<dbReference type="RefSeq" id="WP_368376280.1">
    <property type="nucleotide sequence ID" value="NZ_JBFRYB010000001.1"/>
</dbReference>
<comment type="caution">
    <text evidence="2">The sequence shown here is derived from an EMBL/GenBank/DDBJ whole genome shotgun (WGS) entry which is preliminary data.</text>
</comment>
<dbReference type="InterPro" id="IPR007332">
    <property type="entry name" value="DUF411"/>
</dbReference>
<reference evidence="2 3" key="1">
    <citation type="journal article" date="2011" name="Int. J. Syst. Evol. Microbiol.">
        <title>Zhongshania antarctica gen. nov., sp. nov. and Zhongshania guokunii sp. nov., gammaproteobacteria respectively isolated from coastal attached (fast) ice and surface seawater of the Antarctic.</title>
        <authorList>
            <person name="Li H.J."/>
            <person name="Zhang X.Y."/>
            <person name="Chen C.X."/>
            <person name="Zhang Y.J."/>
            <person name="Gao Z.M."/>
            <person name="Yu Y."/>
            <person name="Chen X.L."/>
            <person name="Chen B."/>
            <person name="Zhang Y.Z."/>
        </authorList>
    </citation>
    <scope>NUCLEOTIDE SEQUENCE [LARGE SCALE GENOMIC DNA]</scope>
    <source>
        <strain evidence="2 3">R06B22</strain>
    </source>
</reference>
<evidence type="ECO:0000313" key="3">
    <source>
        <dbReference type="Proteomes" id="UP001557484"/>
    </source>
</evidence>
<sequence length="177" mass="19161">MQFLLKSLSNISLALFLMGVAACSDASNIAERQTLSPGSVVTLDVYKSPTCGCCTKWVDHIQLDGFSANIHHPSDLNAIKNKYGISPKYQSCHTAVSSQGYVFEGHIPSRFINQFLENPPNDALGLSVPAMPMGSPGMEVGGRFMPYQVLLLKEDGSTEVFAIVDSAEEQYSNGQQP</sequence>
<dbReference type="Pfam" id="PF04214">
    <property type="entry name" value="DUF411"/>
    <property type="match status" value="1"/>
</dbReference>
<keyword evidence="1" id="KW-0732">Signal</keyword>
<feature type="signal peptide" evidence="1">
    <location>
        <begin position="1"/>
        <end position="26"/>
    </location>
</feature>
<dbReference type="PROSITE" id="PS51257">
    <property type="entry name" value="PROKAR_LIPOPROTEIN"/>
    <property type="match status" value="1"/>
</dbReference>
<accession>A0ABV3TX44</accession>
<evidence type="ECO:0000313" key="2">
    <source>
        <dbReference type="EMBL" id="MEX1666196.1"/>
    </source>
</evidence>
<gene>
    <name evidence="2" type="ORF">AB4875_11930</name>
</gene>